<accession>A8NQE5</accession>
<dbReference type="OMA" id="HFDWHDE"/>
<dbReference type="OrthoDB" id="419598at2759"/>
<evidence type="ECO:0000259" key="1">
    <source>
        <dbReference type="Pfam" id="PF05368"/>
    </source>
</evidence>
<dbReference type="InterPro" id="IPR051604">
    <property type="entry name" value="Ergot_Alk_Oxidoreductase"/>
</dbReference>
<evidence type="ECO:0000313" key="3">
    <source>
        <dbReference type="Proteomes" id="UP000001861"/>
    </source>
</evidence>
<dbReference type="Gene3D" id="3.40.50.720">
    <property type="entry name" value="NAD(P)-binding Rossmann-like Domain"/>
    <property type="match status" value="1"/>
</dbReference>
<gene>
    <name evidence="2" type="ORF">CC1G_08047</name>
</gene>
<dbReference type="Gene3D" id="3.90.25.10">
    <property type="entry name" value="UDP-galactose 4-epimerase, domain 1"/>
    <property type="match status" value="1"/>
</dbReference>
<dbReference type="Pfam" id="PF05368">
    <property type="entry name" value="NmrA"/>
    <property type="match status" value="1"/>
</dbReference>
<name>A8NQE5_COPC7</name>
<dbReference type="InterPro" id="IPR008030">
    <property type="entry name" value="NmrA-like"/>
</dbReference>
<dbReference type="PANTHER" id="PTHR43162">
    <property type="match status" value="1"/>
</dbReference>
<dbReference type="eggNOG" id="ENOG502RYYU">
    <property type="taxonomic scope" value="Eukaryota"/>
</dbReference>
<protein>
    <submittedName>
        <fullName evidence="2">NmrA family protein</fullName>
    </submittedName>
</protein>
<dbReference type="VEuPathDB" id="FungiDB:CC1G_08047"/>
<dbReference type="InParanoid" id="A8NQE5"/>
<dbReference type="EMBL" id="AACS02000008">
    <property type="protein sequence ID" value="EAU86323.1"/>
    <property type="molecule type" value="Genomic_DNA"/>
</dbReference>
<dbReference type="GeneID" id="6012070"/>
<proteinExistence type="predicted"/>
<reference evidence="2 3" key="1">
    <citation type="journal article" date="2010" name="Proc. Natl. Acad. Sci. U.S.A.">
        <title>Insights into evolution of multicellular fungi from the assembled chromosomes of the mushroom Coprinopsis cinerea (Coprinus cinereus).</title>
        <authorList>
            <person name="Stajich J.E."/>
            <person name="Wilke S.K."/>
            <person name="Ahren D."/>
            <person name="Au C.H."/>
            <person name="Birren B.W."/>
            <person name="Borodovsky M."/>
            <person name="Burns C."/>
            <person name="Canback B."/>
            <person name="Casselton L.A."/>
            <person name="Cheng C.K."/>
            <person name="Deng J."/>
            <person name="Dietrich F.S."/>
            <person name="Fargo D.C."/>
            <person name="Farman M.L."/>
            <person name="Gathman A.C."/>
            <person name="Goldberg J."/>
            <person name="Guigo R."/>
            <person name="Hoegger P.J."/>
            <person name="Hooker J.B."/>
            <person name="Huggins A."/>
            <person name="James T.Y."/>
            <person name="Kamada T."/>
            <person name="Kilaru S."/>
            <person name="Kodira C."/>
            <person name="Kues U."/>
            <person name="Kupfer D."/>
            <person name="Kwan H.S."/>
            <person name="Lomsadze A."/>
            <person name="Li W."/>
            <person name="Lilly W.W."/>
            <person name="Ma L.J."/>
            <person name="Mackey A.J."/>
            <person name="Manning G."/>
            <person name="Martin F."/>
            <person name="Muraguchi H."/>
            <person name="Natvig D.O."/>
            <person name="Palmerini H."/>
            <person name="Ramesh M.A."/>
            <person name="Rehmeyer C.J."/>
            <person name="Roe B.A."/>
            <person name="Shenoy N."/>
            <person name="Stanke M."/>
            <person name="Ter-Hovhannisyan V."/>
            <person name="Tunlid A."/>
            <person name="Velagapudi R."/>
            <person name="Vision T.J."/>
            <person name="Zeng Q."/>
            <person name="Zolan M.E."/>
            <person name="Pukkila P.J."/>
        </authorList>
    </citation>
    <scope>NUCLEOTIDE SEQUENCE [LARGE SCALE GENOMIC DNA]</scope>
    <source>
        <strain evidence="3">Okayama-7 / 130 / ATCC MYA-4618 / FGSC 9003</strain>
    </source>
</reference>
<dbReference type="RefSeq" id="XP_001835538.1">
    <property type="nucleotide sequence ID" value="XM_001835486.1"/>
</dbReference>
<dbReference type="PANTHER" id="PTHR43162:SF1">
    <property type="entry name" value="PRESTALK A DIFFERENTIATION PROTEIN A"/>
    <property type="match status" value="1"/>
</dbReference>
<dbReference type="CDD" id="cd05269">
    <property type="entry name" value="TMR_SDR_a"/>
    <property type="match status" value="1"/>
</dbReference>
<feature type="domain" description="NmrA-like" evidence="1">
    <location>
        <begin position="85"/>
        <end position="248"/>
    </location>
</feature>
<dbReference type="AlphaFoldDB" id="A8NQE5"/>
<comment type="caution">
    <text evidence="2">The sequence shown here is derived from an EMBL/GenBank/DDBJ whole genome shotgun (WGS) entry which is preliminary data.</text>
</comment>
<keyword evidence="3" id="KW-1185">Reference proteome</keyword>
<organism evidence="2 3">
    <name type="scientific">Coprinopsis cinerea (strain Okayama-7 / 130 / ATCC MYA-4618 / FGSC 9003)</name>
    <name type="common">Inky cap fungus</name>
    <name type="synonym">Hormographiella aspergillata</name>
    <dbReference type="NCBI Taxonomy" id="240176"/>
    <lineage>
        <taxon>Eukaryota</taxon>
        <taxon>Fungi</taxon>
        <taxon>Dikarya</taxon>
        <taxon>Basidiomycota</taxon>
        <taxon>Agaricomycotina</taxon>
        <taxon>Agaricomycetes</taxon>
        <taxon>Agaricomycetidae</taxon>
        <taxon>Agaricales</taxon>
        <taxon>Agaricineae</taxon>
        <taxon>Psathyrellaceae</taxon>
        <taxon>Coprinopsis</taxon>
    </lineage>
</organism>
<evidence type="ECO:0000313" key="2">
    <source>
        <dbReference type="EMBL" id="EAU86323.1"/>
    </source>
</evidence>
<dbReference type="KEGG" id="cci:CC1G_08047"/>
<dbReference type="SUPFAM" id="SSF51735">
    <property type="entry name" value="NAD(P)-binding Rossmann-fold domains"/>
    <property type="match status" value="1"/>
</dbReference>
<sequence length="289" mass="31756">MTTLITGGGSNIGTRLALLLKEAGRSVLFGSRSGLRIPDGFDSVKLDWDDPTTFENPFKTDHTIESVYLIGPTDNLNPGKPLKPFIDLAVQKGVKRFVYLSGSGADSKNNIGGLGEVPGYLEEKGLDRWILRPTWFTDNLLTAYSYGIRANGEFQSVIPTGRVPFVATDDIAKAAFEGIVAEENKVKDVIVIGPELLTYDELAAITSDVLGKKVVHKAVPPEVLEEIYRHIMSEEVAKWLIQAELEVEAGSEEKWGTLTAEEQEKLKVKVFVGTMTVRDWVEKNKAGFA</sequence>
<dbReference type="Proteomes" id="UP000001861">
    <property type="component" value="Unassembled WGS sequence"/>
</dbReference>
<dbReference type="InterPro" id="IPR036291">
    <property type="entry name" value="NAD(P)-bd_dom_sf"/>
</dbReference>